<accession>M0V3G9</accession>
<dbReference type="PaxDb" id="4513-MLOC_17698.1"/>
<keyword evidence="1" id="KW-1133">Transmembrane helix</keyword>
<feature type="transmembrane region" description="Helical" evidence="1">
    <location>
        <begin position="92"/>
        <end position="112"/>
    </location>
</feature>
<dbReference type="AlphaFoldDB" id="M0V3G9"/>
<reference evidence="2" key="2">
    <citation type="submission" date="2020-10" db="EMBL/GenBank/DDBJ databases">
        <authorList>
            <person name="Scholz U."/>
            <person name="Mascher M."/>
            <person name="Fiebig A."/>
        </authorList>
    </citation>
    <scope>NUCLEOTIDE SEQUENCE [LARGE SCALE GENOMIC DNA]</scope>
    <source>
        <strain evidence="2">cv. Morex</strain>
    </source>
</reference>
<dbReference type="RefSeq" id="XP_044958982.1">
    <property type="nucleotide sequence ID" value="XM_045103047.1"/>
</dbReference>
<keyword evidence="1" id="KW-0812">Transmembrane</keyword>
<keyword evidence="3" id="KW-1185">Reference proteome</keyword>
<reference evidence="2" key="3">
    <citation type="submission" date="2022-01" db="UniProtKB">
        <authorList>
            <consortium name="EnsemblPlants"/>
        </authorList>
    </citation>
    <scope>IDENTIFICATION</scope>
    <source>
        <strain evidence="2">subsp. vulgare</strain>
    </source>
</reference>
<dbReference type="ExpressionAtlas" id="M0V3G9">
    <property type="expression patterns" value="baseline and differential"/>
</dbReference>
<dbReference type="KEGG" id="hvg:123410148"/>
<sequence>MAGFSLVREAGRGSCVRQHSGYTRAFRGGHRATQIQQKKEELYDLIADAQAKSAASQRDRFVLKTLCTQVKPRPHDPQWREIITVKKASKRAAFAFVFVTGCITLGGLAQGARNEVEHEMCMPVEQRRI</sequence>
<dbReference type="EnsemblPlants" id="HORVU.MOREX.r3.1HG0047850.1">
    <property type="protein sequence ID" value="HORVU.MOREX.r3.1HG0047850.1"/>
    <property type="gene ID" value="HORVU.MOREX.r3.1HG0047850"/>
</dbReference>
<keyword evidence="1" id="KW-0472">Membrane</keyword>
<dbReference type="GeneID" id="123410148"/>
<dbReference type="RefSeq" id="XP_044958987.1">
    <property type="nucleotide sequence ID" value="XM_045103052.1"/>
</dbReference>
<evidence type="ECO:0000256" key="1">
    <source>
        <dbReference type="SAM" id="Phobius"/>
    </source>
</evidence>
<protein>
    <submittedName>
        <fullName evidence="2">Uncharacterized protein</fullName>
    </submittedName>
</protein>
<dbReference type="OrthoDB" id="593791at2759"/>
<dbReference type="Gramene" id="HORVU.MOREX.r3.1HG0047850.1">
    <property type="protein sequence ID" value="HORVU.MOREX.r3.1HG0047850.1"/>
    <property type="gene ID" value="HORVU.MOREX.r3.1HG0047850"/>
</dbReference>
<name>M0V3G9_HORVV</name>
<organism evidence="2 3">
    <name type="scientific">Hordeum vulgare subsp. vulgare</name>
    <name type="common">Domesticated barley</name>
    <dbReference type="NCBI Taxonomy" id="112509"/>
    <lineage>
        <taxon>Eukaryota</taxon>
        <taxon>Viridiplantae</taxon>
        <taxon>Streptophyta</taxon>
        <taxon>Embryophyta</taxon>
        <taxon>Tracheophyta</taxon>
        <taxon>Spermatophyta</taxon>
        <taxon>Magnoliopsida</taxon>
        <taxon>Liliopsida</taxon>
        <taxon>Poales</taxon>
        <taxon>Poaceae</taxon>
        <taxon>BOP clade</taxon>
        <taxon>Pooideae</taxon>
        <taxon>Triticodae</taxon>
        <taxon>Triticeae</taxon>
        <taxon>Hordeinae</taxon>
        <taxon>Hordeum</taxon>
    </lineage>
</organism>
<evidence type="ECO:0000313" key="3">
    <source>
        <dbReference type="Proteomes" id="UP000011116"/>
    </source>
</evidence>
<proteinExistence type="predicted"/>
<dbReference type="OMA" id="WCEIITI"/>
<gene>
    <name evidence="2" type="primary">LOC123410148</name>
</gene>
<evidence type="ECO:0000313" key="2">
    <source>
        <dbReference type="EnsemblPlants" id="HORVU.MOREX.r3.1HG0047850.1"/>
    </source>
</evidence>
<dbReference type="Proteomes" id="UP000011116">
    <property type="component" value="Chromosome 1H"/>
</dbReference>
<reference evidence="3" key="1">
    <citation type="journal article" date="2012" name="Nature">
        <title>A physical, genetic and functional sequence assembly of the barley genome.</title>
        <authorList>
            <consortium name="The International Barley Genome Sequencing Consortium"/>
            <person name="Mayer K.F."/>
            <person name="Waugh R."/>
            <person name="Brown J.W."/>
            <person name="Schulman A."/>
            <person name="Langridge P."/>
            <person name="Platzer M."/>
            <person name="Fincher G.B."/>
            <person name="Muehlbauer G.J."/>
            <person name="Sato K."/>
            <person name="Close T.J."/>
            <person name="Wise R.P."/>
            <person name="Stein N."/>
        </authorList>
    </citation>
    <scope>NUCLEOTIDE SEQUENCE [LARGE SCALE GENOMIC DNA]</scope>
    <source>
        <strain evidence="3">cv. Morex</strain>
    </source>
</reference>